<evidence type="ECO:0000313" key="4">
    <source>
        <dbReference type="Proteomes" id="UP001448207"/>
    </source>
</evidence>
<reference evidence="3 4" key="1">
    <citation type="submission" date="2024-04" db="EMBL/GenBank/DDBJ databases">
        <title>Symmetric and asymmetric DNA N6-adenine methylation regulates different biological responses in Mucorales.</title>
        <authorList>
            <consortium name="Lawrence Berkeley National Laboratory"/>
            <person name="Lax C."/>
            <person name="Mondo S.J."/>
            <person name="Osorio-Concepcion M."/>
            <person name="Muszewska A."/>
            <person name="Corrochano-Luque M."/>
            <person name="Gutierrez G."/>
            <person name="Riley R."/>
            <person name="Lipzen A."/>
            <person name="Guo J."/>
            <person name="Hundley H."/>
            <person name="Amirebrahimi M."/>
            <person name="Ng V."/>
            <person name="Lorenzo-Gutierrez D."/>
            <person name="Binder U."/>
            <person name="Yang J."/>
            <person name="Song Y."/>
            <person name="Canovas D."/>
            <person name="Navarro E."/>
            <person name="Freitag M."/>
            <person name="Gabaldon T."/>
            <person name="Grigoriev I.V."/>
            <person name="Corrochano L.M."/>
            <person name="Nicolas F.E."/>
            <person name="Garre V."/>
        </authorList>
    </citation>
    <scope>NUCLEOTIDE SEQUENCE [LARGE SCALE GENOMIC DNA]</scope>
    <source>
        <strain evidence="3 4">L51</strain>
    </source>
</reference>
<organism evidence="3 4">
    <name type="scientific">Phycomyces blakesleeanus</name>
    <dbReference type="NCBI Taxonomy" id="4837"/>
    <lineage>
        <taxon>Eukaryota</taxon>
        <taxon>Fungi</taxon>
        <taxon>Fungi incertae sedis</taxon>
        <taxon>Mucoromycota</taxon>
        <taxon>Mucoromycotina</taxon>
        <taxon>Mucoromycetes</taxon>
        <taxon>Mucorales</taxon>
        <taxon>Phycomycetaceae</taxon>
        <taxon>Phycomyces</taxon>
    </lineage>
</organism>
<protein>
    <recommendedName>
        <fullName evidence="5">No apical meristem-associated C-terminal domain-containing protein</fullName>
    </recommendedName>
</protein>
<evidence type="ECO:0000256" key="2">
    <source>
        <dbReference type="SAM" id="MobiDB-lite"/>
    </source>
</evidence>
<dbReference type="Proteomes" id="UP001448207">
    <property type="component" value="Unassembled WGS sequence"/>
</dbReference>
<feature type="coiled-coil region" evidence="1">
    <location>
        <begin position="166"/>
        <end position="202"/>
    </location>
</feature>
<comment type="caution">
    <text evidence="3">The sequence shown here is derived from an EMBL/GenBank/DDBJ whole genome shotgun (WGS) entry which is preliminary data.</text>
</comment>
<evidence type="ECO:0000256" key="1">
    <source>
        <dbReference type="SAM" id="Coils"/>
    </source>
</evidence>
<evidence type="ECO:0008006" key="5">
    <source>
        <dbReference type="Google" id="ProtNLM"/>
    </source>
</evidence>
<keyword evidence="1" id="KW-0175">Coiled coil</keyword>
<evidence type="ECO:0000313" key="3">
    <source>
        <dbReference type="EMBL" id="KAL0086372.1"/>
    </source>
</evidence>
<name>A0ABR3B0H0_PHYBL</name>
<feature type="region of interest" description="Disordered" evidence="2">
    <location>
        <begin position="107"/>
        <end position="126"/>
    </location>
</feature>
<gene>
    <name evidence="3" type="ORF">J3Q64DRAFT_1492210</name>
</gene>
<feature type="compositionally biased region" description="Polar residues" evidence="2">
    <location>
        <begin position="111"/>
        <end position="126"/>
    </location>
</feature>
<proteinExistence type="predicted"/>
<sequence>MSESWLKSNRKIQAVLLIIPTAKTIYRTQMKTNFTLDHCHQVLAREKKWIDAVMKSVEKKRAKNSKTGANSVATTTTTTTTTTAAATATATATADVDVAVANTLEEADSGSDISLSPPTGRTQQMVTNEPKKRSFQEMMQTFSARIDETTTLEVNDTSDLTNKVAKDQAAAQLLLVKEQIRVAEAERLVAEERILLTKAQRLIAEAQFIAIDANEIKDPTKRQWMLNMQNKIMEKGSGDSRNNVDSN</sequence>
<accession>A0ABR3B0H0</accession>
<keyword evidence="4" id="KW-1185">Reference proteome</keyword>
<dbReference type="EMBL" id="JBCLYO010000008">
    <property type="protein sequence ID" value="KAL0086372.1"/>
    <property type="molecule type" value="Genomic_DNA"/>
</dbReference>